<sequence>MEDVSKTSSWKTVLHPNEKLAQADAHNVSLRVWYLSGETFRLRGKLSFQQHLQLPVYRMEFIGDQLDLSSGDFMRFSSKLFDLPHPSKWLVGKPRKLGSANALARLLVIEFETGNSAISRVAKMQLTFMMNEYVDHGRQFIKRIQQAREDAV</sequence>
<gene>
    <name evidence="1" type="ORF">SEMRO_2396_G326030.1</name>
</gene>
<dbReference type="EMBL" id="CAICTM010002394">
    <property type="protein sequence ID" value="CAB9529074.1"/>
    <property type="molecule type" value="Genomic_DNA"/>
</dbReference>
<protein>
    <submittedName>
        <fullName evidence="1">Uncharacterized protein</fullName>
    </submittedName>
</protein>
<reference evidence="1" key="1">
    <citation type="submission" date="2020-06" db="EMBL/GenBank/DDBJ databases">
        <authorList>
            <consortium name="Plant Systems Biology data submission"/>
        </authorList>
    </citation>
    <scope>NUCLEOTIDE SEQUENCE</scope>
    <source>
        <strain evidence="1">D6</strain>
    </source>
</reference>
<accession>A0A9N8F042</accession>
<name>A0A9N8F042_9STRA</name>
<keyword evidence="2" id="KW-1185">Reference proteome</keyword>
<evidence type="ECO:0000313" key="1">
    <source>
        <dbReference type="EMBL" id="CAB9529074.1"/>
    </source>
</evidence>
<dbReference type="Proteomes" id="UP001153069">
    <property type="component" value="Unassembled WGS sequence"/>
</dbReference>
<comment type="caution">
    <text evidence="1">The sequence shown here is derived from an EMBL/GenBank/DDBJ whole genome shotgun (WGS) entry which is preliminary data.</text>
</comment>
<proteinExistence type="predicted"/>
<organism evidence="1 2">
    <name type="scientific">Seminavis robusta</name>
    <dbReference type="NCBI Taxonomy" id="568900"/>
    <lineage>
        <taxon>Eukaryota</taxon>
        <taxon>Sar</taxon>
        <taxon>Stramenopiles</taxon>
        <taxon>Ochrophyta</taxon>
        <taxon>Bacillariophyta</taxon>
        <taxon>Bacillariophyceae</taxon>
        <taxon>Bacillariophycidae</taxon>
        <taxon>Naviculales</taxon>
        <taxon>Naviculaceae</taxon>
        <taxon>Seminavis</taxon>
    </lineage>
</organism>
<evidence type="ECO:0000313" key="2">
    <source>
        <dbReference type="Proteomes" id="UP001153069"/>
    </source>
</evidence>
<dbReference type="AlphaFoldDB" id="A0A9N8F042"/>